<dbReference type="GO" id="GO:0020037">
    <property type="term" value="F:heme binding"/>
    <property type="evidence" value="ECO:0007669"/>
    <property type="project" value="InterPro"/>
</dbReference>
<evidence type="ECO:0000256" key="8">
    <source>
        <dbReference type="PROSITE-ProRule" id="PRU00433"/>
    </source>
</evidence>
<evidence type="ECO:0000256" key="3">
    <source>
        <dbReference type="ARBA" id="ARBA00022617"/>
    </source>
</evidence>
<sequence length="690" mass="73916">MKISKRAMTMTGVAAALLAMGCAAIGGSRPPAQWEYRGGNAEGQHFSPLEQIDEQSIGRLGLAWYAAIPSPDGPVGTPIVVDGVSYVISTLNIVYAHDLRTGKLLWAFDPKVRFGSALLASWGNRITRGLGYGNGKIVLTTGDCRVIAIDARTAAKQWEARACPDQGDYTITSAPRVGGGKVFVGPNNADLGTARGYVVAFDLETGKQLWRFDTIPDGPDPTDPTMKMAAKTWDPAFLRTAAGGSVWEDMTYDPVTRLLYIGVGGATPWNPMNRGAKRGDELFTNSIVAVKADTGAYVWHYQTTPDDGWNLEPTMPMVIADMEIDGRKRRVVMEAPKNGFFYMLDAHDGTLVNKPNNFVPVNWAKEIDGKTGRPVMNPEAEYWKKDGGAVVFPGPLGAHNFNPMSYDPSTGLVYIPTLDLPTRMEIDKTASVGSSVGGATYTRYLSHMDQAKWPLVAWDPIRQKARWQTAGTIPLGSGVLSTAGNIVFQGGADGVLRAYRASDGVELWSFRTGSAIAAAPVTVDIDGVQTLIVVAGPPGTSAAVRAFPGLYGRADTNGPPRIFAFRLDARAAAPAMTTASARPFAKPPYPRPDAALAARGRMLFETRSCDLCHGAGAHAVTGSVPDLRRASAATYDGFEGIVRGGALQDKGMPMFFDLVTEEESAALRAFVLDAAWDAYRAQQGQPTASR</sequence>
<keyword evidence="5 9" id="KW-0732">Signal</keyword>
<keyword evidence="4 8" id="KW-0479">Metal-binding</keyword>
<dbReference type="AlphaFoldDB" id="A0A1T5CZU4"/>
<dbReference type="STRING" id="439228.SAMN06295920_104449"/>
<dbReference type="RefSeq" id="WP_079648331.1">
    <property type="nucleotide sequence ID" value="NZ_FUYM01000004.1"/>
</dbReference>
<dbReference type="PROSITE" id="PS51007">
    <property type="entry name" value="CYTC"/>
    <property type="match status" value="1"/>
</dbReference>
<feature type="chain" id="PRO_5012278687" evidence="9">
    <location>
        <begin position="25"/>
        <end position="690"/>
    </location>
</feature>
<dbReference type="InterPro" id="IPR002372">
    <property type="entry name" value="PQQ_rpt_dom"/>
</dbReference>
<organism evidence="11 12">
    <name type="scientific">Rhizorhabdus histidinilytica</name>
    <dbReference type="NCBI Taxonomy" id="439228"/>
    <lineage>
        <taxon>Bacteria</taxon>
        <taxon>Pseudomonadati</taxon>
        <taxon>Pseudomonadota</taxon>
        <taxon>Alphaproteobacteria</taxon>
        <taxon>Sphingomonadales</taxon>
        <taxon>Sphingomonadaceae</taxon>
        <taxon>Rhizorhabdus</taxon>
    </lineage>
</organism>
<proteinExistence type="inferred from homology"/>
<keyword evidence="12" id="KW-1185">Reference proteome</keyword>
<dbReference type="InterPro" id="IPR036909">
    <property type="entry name" value="Cyt_c-like_dom_sf"/>
</dbReference>
<gene>
    <name evidence="11" type="ORF">SAMN06295920_104449</name>
</gene>
<feature type="domain" description="Cytochrome c" evidence="10">
    <location>
        <begin position="595"/>
        <end position="675"/>
    </location>
</feature>
<dbReference type="EMBL" id="FUYM01000004">
    <property type="protein sequence ID" value="SKB64866.1"/>
    <property type="molecule type" value="Genomic_DNA"/>
</dbReference>
<feature type="signal peptide" evidence="9">
    <location>
        <begin position="1"/>
        <end position="24"/>
    </location>
</feature>
<keyword evidence="7 8" id="KW-0408">Iron</keyword>
<dbReference type="PANTHER" id="PTHR32303">
    <property type="entry name" value="QUINOPROTEIN ALCOHOL DEHYDROGENASE (CYTOCHROME C)"/>
    <property type="match status" value="1"/>
</dbReference>
<dbReference type="Pfam" id="PF01011">
    <property type="entry name" value="PQQ"/>
    <property type="match status" value="1"/>
</dbReference>
<dbReference type="Pfam" id="PF13442">
    <property type="entry name" value="Cytochrome_CBB3"/>
    <property type="match status" value="1"/>
</dbReference>
<dbReference type="GO" id="GO:0016491">
    <property type="term" value="F:oxidoreductase activity"/>
    <property type="evidence" value="ECO:0007669"/>
    <property type="project" value="UniProtKB-KW"/>
</dbReference>
<protein>
    <submittedName>
        <fullName evidence="11">Quinohemoprotein ethanol dehydrogenase</fullName>
    </submittedName>
</protein>
<evidence type="ECO:0000256" key="7">
    <source>
        <dbReference type="ARBA" id="ARBA00023004"/>
    </source>
</evidence>
<dbReference type="InterPro" id="IPR009056">
    <property type="entry name" value="Cyt_c-like_dom"/>
</dbReference>
<evidence type="ECO:0000256" key="1">
    <source>
        <dbReference type="ARBA" id="ARBA00001931"/>
    </source>
</evidence>
<dbReference type="PANTHER" id="PTHR32303:SF10">
    <property type="entry name" value="OUTER MEMBRANE PROTEIN ASSEMBLY FACTOR BAMB"/>
    <property type="match status" value="1"/>
</dbReference>
<dbReference type="Proteomes" id="UP000189818">
    <property type="component" value="Unassembled WGS sequence"/>
</dbReference>
<evidence type="ECO:0000313" key="12">
    <source>
        <dbReference type="Proteomes" id="UP000189818"/>
    </source>
</evidence>
<evidence type="ECO:0000256" key="6">
    <source>
        <dbReference type="ARBA" id="ARBA00023002"/>
    </source>
</evidence>
<dbReference type="OrthoDB" id="9794322at2"/>
<evidence type="ECO:0000256" key="2">
    <source>
        <dbReference type="ARBA" id="ARBA00008156"/>
    </source>
</evidence>
<keyword evidence="6" id="KW-0560">Oxidoreductase</keyword>
<evidence type="ECO:0000259" key="10">
    <source>
        <dbReference type="PROSITE" id="PS51007"/>
    </source>
</evidence>
<dbReference type="GO" id="GO:0046872">
    <property type="term" value="F:metal ion binding"/>
    <property type="evidence" value="ECO:0007669"/>
    <property type="project" value="UniProtKB-KW"/>
</dbReference>
<evidence type="ECO:0000256" key="4">
    <source>
        <dbReference type="ARBA" id="ARBA00022723"/>
    </source>
</evidence>
<dbReference type="SUPFAM" id="SSF46626">
    <property type="entry name" value="Cytochrome c"/>
    <property type="match status" value="1"/>
</dbReference>
<reference evidence="12" key="1">
    <citation type="submission" date="2017-02" db="EMBL/GenBank/DDBJ databases">
        <authorList>
            <person name="Varghese N."/>
            <person name="Submissions S."/>
        </authorList>
    </citation>
    <scope>NUCLEOTIDE SEQUENCE [LARGE SCALE GENOMIC DNA]</scope>
    <source>
        <strain evidence="12">UM2</strain>
    </source>
</reference>
<comment type="cofactor">
    <cofactor evidence="1">
        <name>pyrroloquinoline quinone</name>
        <dbReference type="ChEBI" id="CHEBI:58442"/>
    </cofactor>
</comment>
<comment type="similarity">
    <text evidence="2">Belongs to the bacterial PQQ dehydrogenase family.</text>
</comment>
<evidence type="ECO:0000313" key="11">
    <source>
        <dbReference type="EMBL" id="SKB64866.1"/>
    </source>
</evidence>
<dbReference type="Gene3D" id="2.140.10.10">
    <property type="entry name" value="Quinoprotein alcohol dehydrogenase-like superfamily"/>
    <property type="match status" value="1"/>
</dbReference>
<dbReference type="Gene3D" id="1.10.760.10">
    <property type="entry name" value="Cytochrome c-like domain"/>
    <property type="match status" value="1"/>
</dbReference>
<dbReference type="PROSITE" id="PS51257">
    <property type="entry name" value="PROKAR_LIPOPROTEIN"/>
    <property type="match status" value="1"/>
</dbReference>
<dbReference type="GO" id="GO:0009055">
    <property type="term" value="F:electron transfer activity"/>
    <property type="evidence" value="ECO:0007669"/>
    <property type="project" value="InterPro"/>
</dbReference>
<dbReference type="InterPro" id="IPR018391">
    <property type="entry name" value="PQQ_b-propeller_rpt"/>
</dbReference>
<evidence type="ECO:0000256" key="5">
    <source>
        <dbReference type="ARBA" id="ARBA00022729"/>
    </source>
</evidence>
<accession>A0A1T5CZU4</accession>
<dbReference type="SUPFAM" id="SSF50998">
    <property type="entry name" value="Quinoprotein alcohol dehydrogenase-like"/>
    <property type="match status" value="1"/>
</dbReference>
<name>A0A1T5CZU4_9SPHN</name>
<dbReference type="SMART" id="SM00564">
    <property type="entry name" value="PQQ"/>
    <property type="match status" value="4"/>
</dbReference>
<evidence type="ECO:0000256" key="9">
    <source>
        <dbReference type="SAM" id="SignalP"/>
    </source>
</evidence>
<keyword evidence="3 8" id="KW-0349">Heme</keyword>
<dbReference type="InterPro" id="IPR011047">
    <property type="entry name" value="Quinoprotein_ADH-like_sf"/>
</dbReference>